<organism evidence="1 2">
    <name type="scientific">Vicia faba</name>
    <name type="common">Broad bean</name>
    <name type="synonym">Faba vulgaris</name>
    <dbReference type="NCBI Taxonomy" id="3906"/>
    <lineage>
        <taxon>Eukaryota</taxon>
        <taxon>Viridiplantae</taxon>
        <taxon>Streptophyta</taxon>
        <taxon>Embryophyta</taxon>
        <taxon>Tracheophyta</taxon>
        <taxon>Spermatophyta</taxon>
        <taxon>Magnoliopsida</taxon>
        <taxon>eudicotyledons</taxon>
        <taxon>Gunneridae</taxon>
        <taxon>Pentapetalae</taxon>
        <taxon>rosids</taxon>
        <taxon>fabids</taxon>
        <taxon>Fabales</taxon>
        <taxon>Fabaceae</taxon>
        <taxon>Papilionoideae</taxon>
        <taxon>50 kb inversion clade</taxon>
        <taxon>NPAAA clade</taxon>
        <taxon>Hologalegina</taxon>
        <taxon>IRL clade</taxon>
        <taxon>Fabeae</taxon>
        <taxon>Vicia</taxon>
    </lineage>
</organism>
<name>A0AAV0Z5C7_VICFA</name>
<gene>
    <name evidence="1" type="ORF">VFH_I093080</name>
</gene>
<reference evidence="1 2" key="1">
    <citation type="submission" date="2023-01" db="EMBL/GenBank/DDBJ databases">
        <authorList>
            <person name="Kreplak J."/>
        </authorList>
    </citation>
    <scope>NUCLEOTIDE SEQUENCE [LARGE SCALE GENOMIC DNA]</scope>
</reference>
<keyword evidence="2" id="KW-1185">Reference proteome</keyword>
<accession>A0AAV0Z5C7</accession>
<protein>
    <submittedName>
        <fullName evidence="1">Uncharacterized protein</fullName>
    </submittedName>
</protein>
<dbReference type="AlphaFoldDB" id="A0AAV0Z5C7"/>
<dbReference type="EMBL" id="OX451735">
    <property type="protein sequence ID" value="CAI8593474.1"/>
    <property type="molecule type" value="Genomic_DNA"/>
</dbReference>
<sequence length="167" mass="19863">MWRQRSRVVWLKQGDRNTNYFHGKASQRRNNNSINKLKDDMGCWWSGDIHCEMILVKYFANIFTTYSPINIPEVCSVIQDKLSLNLVSWCEAEFTALEVKEAISQMHPLKALGLYGLPTLFYHKFWHRCWCGCKQYGDGYFIQRKRSKCYQQHFCYTHPHVQESQNP</sequence>
<dbReference type="Proteomes" id="UP001157006">
    <property type="component" value="Chromosome 1S"/>
</dbReference>
<evidence type="ECO:0000313" key="2">
    <source>
        <dbReference type="Proteomes" id="UP001157006"/>
    </source>
</evidence>
<evidence type="ECO:0000313" key="1">
    <source>
        <dbReference type="EMBL" id="CAI8593474.1"/>
    </source>
</evidence>
<proteinExistence type="predicted"/>